<keyword evidence="2" id="KW-1185">Reference proteome</keyword>
<organism evidence="1 2">
    <name type="scientific">Pseudomonas caspiana</name>
    <dbReference type="NCBI Taxonomy" id="1451454"/>
    <lineage>
        <taxon>Bacteria</taxon>
        <taxon>Pseudomonadati</taxon>
        <taxon>Pseudomonadota</taxon>
        <taxon>Gammaproteobacteria</taxon>
        <taxon>Pseudomonadales</taxon>
        <taxon>Pseudomonadaceae</taxon>
        <taxon>Pseudomonas</taxon>
    </lineage>
</organism>
<sequence>MSESILLVEHKLRYSNSQPLAVKDVVESLLALNKLSVFFLPKALSDLSDADVIAAELFVEGFEEGSFIQKVLVKLVFKDDEEMNKFLDKVREGGRNIYRKLPGEGKPVLKAVAVTAVIGALVTVGAVYAISTKTPGASTSSINIVNSNFVVIGAESYEVSPERFAQVIEATAAVDKKKLAQASAKILAPAKKEEGATVELDGLTEMTVPNSTITEIPDEVDFEPFEIDQPHPDVDIEIRATDLDSSSKGWAAIIRGLVDRRVKLLFSDDVNPEDLAGKFKVRADVEVKFRMSAKSKKMEPVSITVTHIIKD</sequence>
<dbReference type="AlphaFoldDB" id="A0A1Y3NVA9"/>
<dbReference type="OrthoDB" id="6846779at2"/>
<protein>
    <submittedName>
        <fullName evidence="1">Uncharacterized protein</fullName>
    </submittedName>
</protein>
<evidence type="ECO:0000313" key="2">
    <source>
        <dbReference type="Proteomes" id="UP000195440"/>
    </source>
</evidence>
<reference evidence="1 2" key="1">
    <citation type="journal article" date="2017" name="Syst. Appl. Microbiol.">
        <title>Pseudomonas caspiana sp. nov., a citrus pathogen in the Pseudomonas syringae phylogenetic group.</title>
        <authorList>
            <person name="Busquets A."/>
            <person name="Gomila M."/>
            <person name="Beiki F."/>
            <person name="Mulet M."/>
            <person name="Rahimian H."/>
            <person name="Garcia-Valdes E."/>
            <person name="Lalucat J."/>
        </authorList>
    </citation>
    <scope>NUCLEOTIDE SEQUENCE [LARGE SCALE GENOMIC DNA]</scope>
    <source>
        <strain evidence="1 2">FBF102</strain>
    </source>
</reference>
<dbReference type="RefSeq" id="WP_087273280.1">
    <property type="nucleotide sequence ID" value="NZ_JBJGBV010000006.1"/>
</dbReference>
<evidence type="ECO:0000313" key="1">
    <source>
        <dbReference type="EMBL" id="OUM71477.1"/>
    </source>
</evidence>
<gene>
    <name evidence="1" type="ORF">AUC60_22915</name>
</gene>
<comment type="caution">
    <text evidence="1">The sequence shown here is derived from an EMBL/GenBank/DDBJ whole genome shotgun (WGS) entry which is preliminary data.</text>
</comment>
<name>A0A1Y3NVA9_9PSED</name>
<dbReference type="Proteomes" id="UP000195440">
    <property type="component" value="Unassembled WGS sequence"/>
</dbReference>
<proteinExistence type="predicted"/>
<accession>A0A1Y3NVA9</accession>
<dbReference type="EMBL" id="LOHF01000026">
    <property type="protein sequence ID" value="OUM71477.1"/>
    <property type="molecule type" value="Genomic_DNA"/>
</dbReference>